<dbReference type="AlphaFoldDB" id="A0A554WP78"/>
<proteinExistence type="predicted"/>
<reference evidence="1 2" key="1">
    <citation type="submission" date="2019-07" db="EMBL/GenBank/DDBJ databases">
        <title>Tepidimonas aquatica CLN-1 draft genome.</title>
        <authorList>
            <person name="Da Costa M.S."/>
            <person name="Froufe H.J.C."/>
            <person name="Egas C."/>
            <person name="Albuquerque L."/>
        </authorList>
    </citation>
    <scope>NUCLEOTIDE SEQUENCE [LARGE SCALE GENOMIC DNA]</scope>
    <source>
        <strain evidence="1 2">CLN-1</strain>
    </source>
</reference>
<sequence length="123" mass="13107">MPDPKPTAHDDPLQGLIDAADATVQAALCHAAGELDADGFAQACATLAQAFAAAQPQLRQHAADAPTAQWEALRQRLQTLHELQARLQAHARAALASLLPNDALQDYARLGRSARPGRRNPYA</sequence>
<accession>A0A554WP78</accession>
<name>A0A554WP78_9BURK</name>
<keyword evidence="2" id="KW-1185">Reference proteome</keyword>
<protein>
    <submittedName>
        <fullName evidence="1">Uncharacterized protein</fullName>
    </submittedName>
</protein>
<evidence type="ECO:0000313" key="2">
    <source>
        <dbReference type="Proteomes" id="UP000318554"/>
    </source>
</evidence>
<organism evidence="1 2">
    <name type="scientific">Tepidimonas aquatica</name>
    <dbReference type="NCBI Taxonomy" id="247482"/>
    <lineage>
        <taxon>Bacteria</taxon>
        <taxon>Pseudomonadati</taxon>
        <taxon>Pseudomonadota</taxon>
        <taxon>Betaproteobacteria</taxon>
        <taxon>Burkholderiales</taxon>
        <taxon>Tepidimonas</taxon>
    </lineage>
</organism>
<gene>
    <name evidence="1" type="ORF">Taqua_01113</name>
</gene>
<dbReference type="EMBL" id="VJNA01000011">
    <property type="protein sequence ID" value="TSE25369.1"/>
    <property type="molecule type" value="Genomic_DNA"/>
</dbReference>
<dbReference type="Proteomes" id="UP000318554">
    <property type="component" value="Unassembled WGS sequence"/>
</dbReference>
<evidence type="ECO:0000313" key="1">
    <source>
        <dbReference type="EMBL" id="TSE25369.1"/>
    </source>
</evidence>
<comment type="caution">
    <text evidence="1">The sequence shown here is derived from an EMBL/GenBank/DDBJ whole genome shotgun (WGS) entry which is preliminary data.</text>
</comment>
<dbReference type="RefSeq" id="WP_144325514.1">
    <property type="nucleotide sequence ID" value="NZ_VJNA01000011.1"/>
</dbReference>